<keyword evidence="3" id="KW-1185">Reference proteome</keyword>
<dbReference type="RefSeq" id="WP_169605429.1">
    <property type="nucleotide sequence ID" value="NZ_CP051682.1"/>
</dbReference>
<feature type="transmembrane region" description="Helical" evidence="1">
    <location>
        <begin position="163"/>
        <end position="180"/>
    </location>
</feature>
<feature type="transmembrane region" description="Helical" evidence="1">
    <location>
        <begin position="215"/>
        <end position="235"/>
    </location>
</feature>
<feature type="transmembrane region" description="Helical" evidence="1">
    <location>
        <begin position="90"/>
        <end position="110"/>
    </location>
</feature>
<sequence length="441" mass="50817">MVKPDSGKIINFLMLLVTVNSINQWSRFELGGTFVWWAINLALIIAVVKAKKKYYDTQNNRNTKFLVLYLVWNAICIVRGMFVADNYWEWKNLVGNAMLLLTPLVVYVATNKELVQSIFSTWLKYALPAFILFLPIIAYPDAFGRYLVPIGFFLLFFPVLSKKWKIISFVLTIIVIFSALDARSNVIKFSSALLLSFVYLFRNTIWIRFLGLTRWLLLIVPIVLFCLAVSGKFNVFKMDEYIKGDYTTTSVVEGGGTEEANLTTDTRTFLYEEVLSSAVKYSYIWLGRTPARGNESASFGEYAMEVLKTGKMERPYNEVAILNTFTWTGVVGVVLSFLVYFWASFLAVARSNNTIMRILGVCVAFRWAYGWVEDFSAFDLSYLYLWIMIGMCISQAFREMDDAEMENWILGIFDKRYRNLDLYLQSSTLINNKYQDTTLAE</sequence>
<feature type="transmembrane region" description="Helical" evidence="1">
    <location>
        <begin position="34"/>
        <end position="51"/>
    </location>
</feature>
<keyword evidence="1" id="KW-0472">Membrane</keyword>
<feature type="transmembrane region" description="Helical" evidence="1">
    <location>
        <begin position="379"/>
        <end position="397"/>
    </location>
</feature>
<dbReference type="EMBL" id="CP051682">
    <property type="protein sequence ID" value="QJD94410.1"/>
    <property type="molecule type" value="Genomic_DNA"/>
</dbReference>
<proteinExistence type="predicted"/>
<evidence type="ECO:0000313" key="2">
    <source>
        <dbReference type="EMBL" id="QJD94410.1"/>
    </source>
</evidence>
<accession>A0A7L5DTI8</accession>
<feature type="transmembrane region" description="Helical" evidence="1">
    <location>
        <begin position="320"/>
        <end position="343"/>
    </location>
</feature>
<protein>
    <recommendedName>
        <fullName evidence="4">O-antigen ligase domain-containing protein</fullName>
    </recommendedName>
</protein>
<evidence type="ECO:0000313" key="3">
    <source>
        <dbReference type="Proteomes" id="UP000503278"/>
    </source>
</evidence>
<gene>
    <name evidence="2" type="ORF">HH214_00235</name>
</gene>
<feature type="transmembrane region" description="Helical" evidence="1">
    <location>
        <begin position="122"/>
        <end position="143"/>
    </location>
</feature>
<keyword evidence="1" id="KW-0812">Transmembrane</keyword>
<reference evidence="2 3" key="1">
    <citation type="submission" date="2020-04" db="EMBL/GenBank/DDBJ databases">
        <title>Genome sequencing of novel species.</title>
        <authorList>
            <person name="Heo J."/>
            <person name="Kim S.-J."/>
            <person name="Kim J.-S."/>
            <person name="Hong S.-B."/>
            <person name="Kwon S.-W."/>
        </authorList>
    </citation>
    <scope>NUCLEOTIDE SEQUENCE [LARGE SCALE GENOMIC DNA]</scope>
    <source>
        <strain evidence="2 3">F39-2</strain>
    </source>
</reference>
<organism evidence="2 3">
    <name type="scientific">Mucilaginibacter robiniae</name>
    <dbReference type="NCBI Taxonomy" id="2728022"/>
    <lineage>
        <taxon>Bacteria</taxon>
        <taxon>Pseudomonadati</taxon>
        <taxon>Bacteroidota</taxon>
        <taxon>Sphingobacteriia</taxon>
        <taxon>Sphingobacteriales</taxon>
        <taxon>Sphingobacteriaceae</taxon>
        <taxon>Mucilaginibacter</taxon>
    </lineage>
</organism>
<name>A0A7L5DTI8_9SPHI</name>
<keyword evidence="1" id="KW-1133">Transmembrane helix</keyword>
<dbReference type="KEGG" id="mrob:HH214_00235"/>
<evidence type="ECO:0008006" key="4">
    <source>
        <dbReference type="Google" id="ProtNLM"/>
    </source>
</evidence>
<feature type="transmembrane region" description="Helical" evidence="1">
    <location>
        <begin position="63"/>
        <end position="84"/>
    </location>
</feature>
<dbReference type="AlphaFoldDB" id="A0A7L5DTI8"/>
<dbReference type="Proteomes" id="UP000503278">
    <property type="component" value="Chromosome"/>
</dbReference>
<evidence type="ECO:0000256" key="1">
    <source>
        <dbReference type="SAM" id="Phobius"/>
    </source>
</evidence>